<evidence type="ECO:0000313" key="3">
    <source>
        <dbReference type="Proteomes" id="UP000036503"/>
    </source>
</evidence>
<accession>A0A0J6WYN7</accession>
<gene>
    <name evidence="2" type="ORF">AB840_03030</name>
</gene>
<sequence length="147" mass="16877">MNTKKNGFITFYILWIGTVCICMALAAASLAACFLKSSRQYMEAIQLTYLSESALHISWSELQERRWQDVPTNDSWDFVDTYGLAEPRQKIKIYCKSGIHQIPFQGYVRAVGRGETTLTERSCALRFEVRQASTGDKTKFIIKKIIY</sequence>
<dbReference type="PROSITE" id="PS51257">
    <property type="entry name" value="PROKAR_LIPOPROTEIN"/>
    <property type="match status" value="1"/>
</dbReference>
<organism evidence="2 3">
    <name type="scientific">Megasphaera cerevisiae DSM 20462</name>
    <dbReference type="NCBI Taxonomy" id="1122219"/>
    <lineage>
        <taxon>Bacteria</taxon>
        <taxon>Bacillati</taxon>
        <taxon>Bacillota</taxon>
        <taxon>Negativicutes</taxon>
        <taxon>Veillonellales</taxon>
        <taxon>Veillonellaceae</taxon>
        <taxon>Megasphaera</taxon>
    </lineage>
</organism>
<dbReference type="Proteomes" id="UP000036503">
    <property type="component" value="Unassembled WGS sequence"/>
</dbReference>
<keyword evidence="1" id="KW-0812">Transmembrane</keyword>
<dbReference type="AlphaFoldDB" id="A0A0J6WYN7"/>
<feature type="transmembrane region" description="Helical" evidence="1">
    <location>
        <begin position="12"/>
        <end position="35"/>
    </location>
</feature>
<proteinExistence type="predicted"/>
<dbReference type="STRING" id="39029.BSR42_00510"/>
<evidence type="ECO:0000256" key="1">
    <source>
        <dbReference type="SAM" id="Phobius"/>
    </source>
</evidence>
<dbReference type="RefSeq" id="WP_048513359.1">
    <property type="nucleotide sequence ID" value="NZ_LEKT01000006.1"/>
</dbReference>
<reference evidence="2 3" key="1">
    <citation type="submission" date="2015-06" db="EMBL/GenBank/DDBJ databases">
        <title>Draft genome sequence of beer spoilage bacterium Megasphaera cerevisiae type strain 20462.</title>
        <authorList>
            <person name="Kutumbaka K."/>
            <person name="Pasmowitz J."/>
            <person name="Mategko J."/>
            <person name="Reyes D."/>
            <person name="Friedrich A."/>
            <person name="Han S."/>
            <person name="Martens-Habbena W."/>
            <person name="Neal-McKinney J."/>
            <person name="Janagama H.K."/>
            <person name="Nadala C."/>
            <person name="Samadpour M."/>
        </authorList>
    </citation>
    <scope>NUCLEOTIDE SEQUENCE [LARGE SCALE GENOMIC DNA]</scope>
    <source>
        <strain evidence="2 3">DSM 20462</strain>
    </source>
</reference>
<dbReference type="InParanoid" id="A0A0J6WYN7"/>
<dbReference type="EMBL" id="LEKT01000006">
    <property type="protein sequence ID" value="KMO87378.1"/>
    <property type="molecule type" value="Genomic_DNA"/>
</dbReference>
<keyword evidence="1" id="KW-1133">Transmembrane helix</keyword>
<comment type="caution">
    <text evidence="2">The sequence shown here is derived from an EMBL/GenBank/DDBJ whole genome shotgun (WGS) entry which is preliminary data.</text>
</comment>
<keyword evidence="1" id="KW-0472">Membrane</keyword>
<dbReference type="PATRIC" id="fig|1122219.3.peg.2484"/>
<name>A0A0J6WYN7_9FIRM</name>
<protein>
    <submittedName>
        <fullName evidence="2">Uncharacterized protein</fullName>
    </submittedName>
</protein>
<keyword evidence="3" id="KW-1185">Reference proteome</keyword>
<evidence type="ECO:0000313" key="2">
    <source>
        <dbReference type="EMBL" id="KMO87378.1"/>
    </source>
</evidence>
<dbReference type="OrthoDB" id="9968901at2"/>